<keyword evidence="2" id="KW-0378">Hydrolase</keyword>
<accession>A0A4R9GKD1</accession>
<dbReference type="InterPro" id="IPR029058">
    <property type="entry name" value="AB_hydrolase_fold"/>
</dbReference>
<dbReference type="Gene3D" id="3.40.50.1820">
    <property type="entry name" value="alpha/beta hydrolase"/>
    <property type="match status" value="1"/>
</dbReference>
<dbReference type="AlphaFoldDB" id="A0A4R9GKD1"/>
<dbReference type="PRINTS" id="PR00111">
    <property type="entry name" value="ABHYDROLASE"/>
</dbReference>
<dbReference type="OrthoDB" id="9773293at2"/>
<reference evidence="2" key="1">
    <citation type="journal article" date="2019" name="PLoS Negl. Trop. Dis.">
        <title>Revisiting the worldwide diversity of Leptospira species in the environment.</title>
        <authorList>
            <person name="Vincent A.T."/>
            <person name="Schiettekatte O."/>
            <person name="Bourhy P."/>
            <person name="Veyrier F.J."/>
            <person name="Picardeau M."/>
        </authorList>
    </citation>
    <scope>NUCLEOTIDE SEQUENCE [LARGE SCALE GENOMIC DNA]</scope>
    <source>
        <strain evidence="2">SSW15</strain>
    </source>
</reference>
<evidence type="ECO:0000313" key="3">
    <source>
        <dbReference type="Proteomes" id="UP000298458"/>
    </source>
</evidence>
<sequence length="315" mass="35899">MLKRVFKLTLGFLSLLFVLFLFGIIITWAPDKTVAELQPKWAPLPSVFVDTMGMKVHLRDEGPRTDPNPIVLIHGTASSLHTWDGWVEELKSTRRVVRFDLPGFGLTGPSPNGDYSMDLYVKFVISILDKLEIKHAVIAGNSLGGNITWFTALNHPKYFEKLILVDASGYHFQSTSVPIGFRIARIPLLRNLVSNVLPRFIISSSVKNTYGDPSKVTETQIDRYYDLTLREGNRKALVQRFQQMTPGMHEDKIRELHIPTLILWGGKDRLIPPEYAEKFHEDIQGSKLVVFENLGHIPQEESPKETLQVFQEFMK</sequence>
<dbReference type="Proteomes" id="UP000298458">
    <property type="component" value="Unassembled WGS sequence"/>
</dbReference>
<protein>
    <submittedName>
        <fullName evidence="2">Alpha/beta hydrolase</fullName>
    </submittedName>
</protein>
<name>A0A4R9GKD1_9LEPT</name>
<dbReference type="PANTHER" id="PTHR46438">
    <property type="entry name" value="ALPHA/BETA-HYDROLASES SUPERFAMILY PROTEIN"/>
    <property type="match status" value="1"/>
</dbReference>
<evidence type="ECO:0000313" key="2">
    <source>
        <dbReference type="EMBL" id="TGK14160.1"/>
    </source>
</evidence>
<comment type="caution">
    <text evidence="2">The sequence shown here is derived from an EMBL/GenBank/DDBJ whole genome shotgun (WGS) entry which is preliminary data.</text>
</comment>
<dbReference type="PANTHER" id="PTHR46438:SF11">
    <property type="entry name" value="LIPASE-RELATED"/>
    <property type="match status" value="1"/>
</dbReference>
<dbReference type="InterPro" id="IPR000073">
    <property type="entry name" value="AB_hydrolase_1"/>
</dbReference>
<proteinExistence type="predicted"/>
<feature type="domain" description="AB hydrolase-1" evidence="1">
    <location>
        <begin position="68"/>
        <end position="303"/>
    </location>
</feature>
<dbReference type="SUPFAM" id="SSF53474">
    <property type="entry name" value="alpha/beta-Hydrolases"/>
    <property type="match status" value="1"/>
</dbReference>
<dbReference type="GO" id="GO:0016787">
    <property type="term" value="F:hydrolase activity"/>
    <property type="evidence" value="ECO:0007669"/>
    <property type="project" value="UniProtKB-KW"/>
</dbReference>
<evidence type="ECO:0000259" key="1">
    <source>
        <dbReference type="Pfam" id="PF00561"/>
    </source>
</evidence>
<dbReference type="Pfam" id="PF00561">
    <property type="entry name" value="Abhydrolase_1"/>
    <property type="match status" value="1"/>
</dbReference>
<dbReference type="EMBL" id="RQET01000001">
    <property type="protein sequence ID" value="TGK14160.1"/>
    <property type="molecule type" value="Genomic_DNA"/>
</dbReference>
<keyword evidence="3" id="KW-1185">Reference proteome</keyword>
<gene>
    <name evidence="2" type="ORF">EHO60_00790</name>
</gene>
<organism evidence="2 3">
    <name type="scientific">Leptospira fletcheri</name>
    <dbReference type="NCBI Taxonomy" id="2484981"/>
    <lineage>
        <taxon>Bacteria</taxon>
        <taxon>Pseudomonadati</taxon>
        <taxon>Spirochaetota</taxon>
        <taxon>Spirochaetia</taxon>
        <taxon>Leptospirales</taxon>
        <taxon>Leptospiraceae</taxon>
        <taxon>Leptospira</taxon>
    </lineage>
</organism>